<dbReference type="AlphaFoldDB" id="A0A1F5TQJ6"/>
<dbReference type="InterPro" id="IPR043502">
    <property type="entry name" value="DNA/RNA_pol_sf"/>
</dbReference>
<dbReference type="CDD" id="cd03487">
    <property type="entry name" value="RT_Bac_retron_II"/>
    <property type="match status" value="1"/>
</dbReference>
<dbReference type="InterPro" id="IPR051083">
    <property type="entry name" value="GrpII_Intron_Splice-Mob/Def"/>
</dbReference>
<evidence type="ECO:0000313" key="12">
    <source>
        <dbReference type="Proteomes" id="UP000177579"/>
    </source>
</evidence>
<dbReference type="InterPro" id="IPR000123">
    <property type="entry name" value="Reverse_transcriptase_msDNA"/>
</dbReference>
<name>A0A1F5TQJ6_9BACT</name>
<evidence type="ECO:0000256" key="2">
    <source>
        <dbReference type="ARBA" id="ARBA00022679"/>
    </source>
</evidence>
<keyword evidence="7" id="KW-0051">Antiviral defense</keyword>
<evidence type="ECO:0000256" key="4">
    <source>
        <dbReference type="ARBA" id="ARBA00022723"/>
    </source>
</evidence>
<keyword evidence="5" id="KW-0460">Magnesium</keyword>
<comment type="caution">
    <text evidence="11">The sequence shown here is derived from an EMBL/GenBank/DDBJ whole genome shotgun (WGS) entry which is preliminary data.</text>
</comment>
<dbReference type="SUPFAM" id="SSF56672">
    <property type="entry name" value="DNA/RNA polymerases"/>
    <property type="match status" value="1"/>
</dbReference>
<keyword evidence="4" id="KW-0479">Metal-binding</keyword>
<sequence length="316" mass="36479">MKRKKYFKFYSIKSLAKHLGVSEGFLIDLANKQDGNYKFCQGVMIKNKSRDLYKANTSLKIVLNLIDKKILNYYDFPKTFQGGIRGRALRDNAQFHTGKKYILKIDIADFFPSISPEKIFKTLKQLQIADKPASLLTTLVTVKNPHPHLPQGFCTSPKIASLVLLNLEKRFHNLFKEKKCDYSFWVDDITFSSDMPIGKFKNLILKILKDEGFSVNQKKIELLTNKERMVVTGVVVNSFPTLSNDRKKEIEKPLYCLVKFGIVDYFKKNKIEISEASITKIRSSLLGKINFAKSINPELGIKYKKDFLKITWELKK</sequence>
<dbReference type="EMBL" id="MFGO01000020">
    <property type="protein sequence ID" value="OGF40791.1"/>
    <property type="molecule type" value="Genomic_DNA"/>
</dbReference>
<evidence type="ECO:0000256" key="7">
    <source>
        <dbReference type="ARBA" id="ARBA00023118"/>
    </source>
</evidence>
<reference evidence="11 12" key="1">
    <citation type="journal article" date="2016" name="Nat. Commun.">
        <title>Thousands of microbial genomes shed light on interconnected biogeochemical processes in an aquifer system.</title>
        <authorList>
            <person name="Anantharaman K."/>
            <person name="Brown C.T."/>
            <person name="Hug L.A."/>
            <person name="Sharon I."/>
            <person name="Castelle C.J."/>
            <person name="Probst A.J."/>
            <person name="Thomas B.C."/>
            <person name="Singh A."/>
            <person name="Wilkins M.J."/>
            <person name="Karaoz U."/>
            <person name="Brodie E.L."/>
            <person name="Williams K.H."/>
            <person name="Hubbard S.S."/>
            <person name="Banfield J.F."/>
        </authorList>
    </citation>
    <scope>NUCLEOTIDE SEQUENCE [LARGE SCALE GENOMIC DNA]</scope>
</reference>
<dbReference type="GO" id="GO:0003964">
    <property type="term" value="F:RNA-directed DNA polymerase activity"/>
    <property type="evidence" value="ECO:0007669"/>
    <property type="project" value="UniProtKB-KW"/>
</dbReference>
<evidence type="ECO:0000256" key="6">
    <source>
        <dbReference type="ARBA" id="ARBA00022918"/>
    </source>
</evidence>
<evidence type="ECO:0000256" key="9">
    <source>
        <dbReference type="ARBA" id="ARBA00048173"/>
    </source>
</evidence>
<dbReference type="GO" id="GO:0046872">
    <property type="term" value="F:metal ion binding"/>
    <property type="evidence" value="ECO:0007669"/>
    <property type="project" value="UniProtKB-KW"/>
</dbReference>
<organism evidence="11 12">
    <name type="scientific">Candidatus Falkowbacteria bacterium RIFOXYD2_FULL_34_120</name>
    <dbReference type="NCBI Taxonomy" id="1798007"/>
    <lineage>
        <taxon>Bacteria</taxon>
        <taxon>Candidatus Falkowiibacteriota</taxon>
    </lineage>
</organism>
<dbReference type="InterPro" id="IPR000477">
    <property type="entry name" value="RT_dom"/>
</dbReference>
<evidence type="ECO:0000259" key="10">
    <source>
        <dbReference type="PROSITE" id="PS50878"/>
    </source>
</evidence>
<dbReference type="PANTHER" id="PTHR34047">
    <property type="entry name" value="NUCLEAR INTRON MATURASE 1, MITOCHONDRIAL-RELATED"/>
    <property type="match status" value="1"/>
</dbReference>
<protein>
    <recommendedName>
        <fullName evidence="1">RNA-directed DNA polymerase</fullName>
        <ecNumber evidence="1">2.7.7.49</ecNumber>
    </recommendedName>
</protein>
<dbReference type="Gene3D" id="3.30.70.270">
    <property type="match status" value="1"/>
</dbReference>
<dbReference type="GO" id="GO:0051607">
    <property type="term" value="P:defense response to virus"/>
    <property type="evidence" value="ECO:0007669"/>
    <property type="project" value="UniProtKB-KW"/>
</dbReference>
<keyword evidence="3" id="KW-0548">Nucleotidyltransferase</keyword>
<evidence type="ECO:0000313" key="11">
    <source>
        <dbReference type="EMBL" id="OGF40791.1"/>
    </source>
</evidence>
<dbReference type="Pfam" id="PF00078">
    <property type="entry name" value="RVT_1"/>
    <property type="match status" value="1"/>
</dbReference>
<evidence type="ECO:0000256" key="5">
    <source>
        <dbReference type="ARBA" id="ARBA00022842"/>
    </source>
</evidence>
<feature type="domain" description="Reverse transcriptase" evidence="10">
    <location>
        <begin position="1"/>
        <end position="236"/>
    </location>
</feature>
<keyword evidence="2" id="KW-0808">Transferase</keyword>
<dbReference type="Proteomes" id="UP000177579">
    <property type="component" value="Unassembled WGS sequence"/>
</dbReference>
<keyword evidence="6" id="KW-0695">RNA-directed DNA polymerase</keyword>
<comment type="similarity">
    <text evidence="8">Belongs to the bacterial reverse transcriptase family.</text>
</comment>
<gene>
    <name evidence="11" type="ORF">A2531_06780</name>
</gene>
<proteinExistence type="inferred from homology"/>
<dbReference type="GO" id="GO:0003723">
    <property type="term" value="F:RNA binding"/>
    <property type="evidence" value="ECO:0007669"/>
    <property type="project" value="InterPro"/>
</dbReference>
<accession>A0A1F5TQJ6</accession>
<evidence type="ECO:0000256" key="1">
    <source>
        <dbReference type="ARBA" id="ARBA00012493"/>
    </source>
</evidence>
<dbReference type="PRINTS" id="PR00866">
    <property type="entry name" value="RNADNAPOLMS"/>
</dbReference>
<dbReference type="PROSITE" id="PS50878">
    <property type="entry name" value="RT_POL"/>
    <property type="match status" value="1"/>
</dbReference>
<dbReference type="PANTHER" id="PTHR34047:SF7">
    <property type="entry name" value="RNA-DIRECTED DNA POLYMERASE"/>
    <property type="match status" value="1"/>
</dbReference>
<dbReference type="EC" id="2.7.7.49" evidence="1"/>
<evidence type="ECO:0000256" key="3">
    <source>
        <dbReference type="ARBA" id="ARBA00022695"/>
    </source>
</evidence>
<dbReference type="InterPro" id="IPR043128">
    <property type="entry name" value="Rev_trsase/Diguanyl_cyclase"/>
</dbReference>
<evidence type="ECO:0000256" key="8">
    <source>
        <dbReference type="ARBA" id="ARBA00034120"/>
    </source>
</evidence>
<comment type="catalytic activity">
    <reaction evidence="9">
        <text>DNA(n) + a 2'-deoxyribonucleoside 5'-triphosphate = DNA(n+1) + diphosphate</text>
        <dbReference type="Rhea" id="RHEA:22508"/>
        <dbReference type="Rhea" id="RHEA-COMP:17339"/>
        <dbReference type="Rhea" id="RHEA-COMP:17340"/>
        <dbReference type="ChEBI" id="CHEBI:33019"/>
        <dbReference type="ChEBI" id="CHEBI:61560"/>
        <dbReference type="ChEBI" id="CHEBI:173112"/>
        <dbReference type="EC" id="2.7.7.49"/>
    </reaction>
</comment>